<dbReference type="PANTHER" id="PTHR12934:SF11">
    <property type="entry name" value="LARGE RIBOSOMAL SUBUNIT PROTEIN UL15M"/>
    <property type="match status" value="1"/>
</dbReference>
<dbReference type="Pfam" id="PF00828">
    <property type="entry name" value="Ribosomal_L27A"/>
    <property type="match status" value="1"/>
</dbReference>
<feature type="compositionally biased region" description="Gly residues" evidence="6">
    <location>
        <begin position="21"/>
        <end position="35"/>
    </location>
</feature>
<keyword evidence="9" id="KW-1185">Reference proteome</keyword>
<dbReference type="HAMAP" id="MF_01341">
    <property type="entry name" value="Ribosomal_uL15"/>
    <property type="match status" value="1"/>
</dbReference>
<comment type="caution">
    <text evidence="8">The sequence shown here is derived from an EMBL/GenBank/DDBJ whole genome shotgun (WGS) entry which is preliminary data.</text>
</comment>
<comment type="similarity">
    <text evidence="1 4 5">Belongs to the universal ribosomal protein uL15 family.</text>
</comment>
<evidence type="ECO:0000256" key="5">
    <source>
        <dbReference type="RuleBase" id="RU003888"/>
    </source>
</evidence>
<comment type="subunit">
    <text evidence="4">Part of the 50S ribosomal subunit.</text>
</comment>
<keyword evidence="2 4" id="KW-0689">Ribosomal protein</keyword>
<dbReference type="NCBIfam" id="TIGR01071">
    <property type="entry name" value="rplO_bact"/>
    <property type="match status" value="1"/>
</dbReference>
<dbReference type="Proteomes" id="UP000297737">
    <property type="component" value="Unassembled WGS sequence"/>
</dbReference>
<evidence type="ECO:0000256" key="4">
    <source>
        <dbReference type="HAMAP-Rule" id="MF_01341"/>
    </source>
</evidence>
<evidence type="ECO:0000259" key="7">
    <source>
        <dbReference type="Pfam" id="PF00828"/>
    </source>
</evidence>
<evidence type="ECO:0000256" key="6">
    <source>
        <dbReference type="SAM" id="MobiDB-lite"/>
    </source>
</evidence>
<dbReference type="RefSeq" id="WP_135246562.1">
    <property type="nucleotide sequence ID" value="NZ_SIHO01000003.1"/>
</dbReference>
<evidence type="ECO:0000256" key="1">
    <source>
        <dbReference type="ARBA" id="ARBA00007320"/>
    </source>
</evidence>
<dbReference type="InterPro" id="IPR030878">
    <property type="entry name" value="Ribosomal_uL15"/>
</dbReference>
<dbReference type="PROSITE" id="PS00475">
    <property type="entry name" value="RIBOSOMAL_L15"/>
    <property type="match status" value="1"/>
</dbReference>
<dbReference type="InterPro" id="IPR001196">
    <property type="entry name" value="Ribosomal_uL15_CS"/>
</dbReference>
<evidence type="ECO:0000256" key="3">
    <source>
        <dbReference type="ARBA" id="ARBA00023274"/>
    </source>
</evidence>
<evidence type="ECO:0000313" key="8">
    <source>
        <dbReference type="EMBL" id="TFU01058.1"/>
    </source>
</evidence>
<accession>A0A4Y9EK60</accession>
<sequence length="164" mass="16961">MKLNDLHDNAGARKSRVRVGRGIGSGVGKTAGRGQKGQKSRSGVAIKGFEGGQMPLHMRIPKRGFNNALRVEYAEVNLVTLQKAVDAGKIKAGDSLDGAALVAAGVISHAREGVRLLGKGALTAKLNLKLAGVTKSARAAVEAAGGSIELPVVKPVVERKPRNA</sequence>
<feature type="compositionally biased region" description="Basic and acidic residues" evidence="6">
    <location>
        <begin position="1"/>
        <end position="11"/>
    </location>
</feature>
<gene>
    <name evidence="4" type="primary">rplO</name>
    <name evidence="8" type="ORF">EUV02_12125</name>
</gene>
<keyword evidence="4" id="KW-0699">rRNA-binding</keyword>
<name>A0A4Y9EK60_9SPHN</name>
<keyword evidence="3 4" id="KW-0687">Ribonucleoprotein</keyword>
<proteinExistence type="inferred from homology"/>
<evidence type="ECO:0000256" key="2">
    <source>
        <dbReference type="ARBA" id="ARBA00022980"/>
    </source>
</evidence>
<keyword evidence="4" id="KW-0694">RNA-binding</keyword>
<dbReference type="GO" id="GO:0019843">
    <property type="term" value="F:rRNA binding"/>
    <property type="evidence" value="ECO:0007669"/>
    <property type="project" value="UniProtKB-UniRule"/>
</dbReference>
<dbReference type="InterPro" id="IPR021131">
    <property type="entry name" value="Ribosomal_uL15/eL18"/>
</dbReference>
<organism evidence="8 9">
    <name type="scientific">Glacieibacterium arshaanense</name>
    <dbReference type="NCBI Taxonomy" id="2511025"/>
    <lineage>
        <taxon>Bacteria</taxon>
        <taxon>Pseudomonadati</taxon>
        <taxon>Pseudomonadota</taxon>
        <taxon>Alphaproteobacteria</taxon>
        <taxon>Sphingomonadales</taxon>
        <taxon>Sphingosinicellaceae</taxon>
        <taxon>Glacieibacterium</taxon>
    </lineage>
</organism>
<dbReference type="GO" id="GO:0022625">
    <property type="term" value="C:cytosolic large ribosomal subunit"/>
    <property type="evidence" value="ECO:0007669"/>
    <property type="project" value="TreeGrafter"/>
</dbReference>
<dbReference type="PANTHER" id="PTHR12934">
    <property type="entry name" value="50S RIBOSOMAL PROTEIN L15"/>
    <property type="match status" value="1"/>
</dbReference>
<reference evidence="8 9" key="1">
    <citation type="submission" date="2019-02" db="EMBL/GenBank/DDBJ databases">
        <title>Polymorphobacter sp. isolated from the lake at the Tibet of China.</title>
        <authorList>
            <person name="Li A."/>
        </authorList>
    </citation>
    <scope>NUCLEOTIDE SEQUENCE [LARGE SCALE GENOMIC DNA]</scope>
    <source>
        <strain evidence="8 9">DJ1R-1</strain>
    </source>
</reference>
<dbReference type="InterPro" id="IPR036227">
    <property type="entry name" value="Ribosomal_uL15/eL18_sf"/>
</dbReference>
<dbReference type="SUPFAM" id="SSF52080">
    <property type="entry name" value="Ribosomal proteins L15p and L18e"/>
    <property type="match status" value="1"/>
</dbReference>
<protein>
    <recommendedName>
        <fullName evidence="4">Large ribosomal subunit protein uL15</fullName>
    </recommendedName>
</protein>
<dbReference type="EMBL" id="SIHO01000003">
    <property type="protein sequence ID" value="TFU01058.1"/>
    <property type="molecule type" value="Genomic_DNA"/>
</dbReference>
<dbReference type="AlphaFoldDB" id="A0A4Y9EK60"/>
<feature type="domain" description="Large ribosomal subunit protein uL15/eL18" evidence="7">
    <location>
        <begin position="75"/>
        <end position="149"/>
    </location>
</feature>
<evidence type="ECO:0000313" key="9">
    <source>
        <dbReference type="Proteomes" id="UP000297737"/>
    </source>
</evidence>
<dbReference type="OrthoDB" id="9810293at2"/>
<dbReference type="GO" id="GO:0003735">
    <property type="term" value="F:structural constituent of ribosome"/>
    <property type="evidence" value="ECO:0007669"/>
    <property type="project" value="InterPro"/>
</dbReference>
<comment type="function">
    <text evidence="4">Binds to the 23S rRNA.</text>
</comment>
<feature type="region of interest" description="Disordered" evidence="6">
    <location>
        <begin position="1"/>
        <end position="46"/>
    </location>
</feature>
<dbReference type="GO" id="GO:0006412">
    <property type="term" value="P:translation"/>
    <property type="evidence" value="ECO:0007669"/>
    <property type="project" value="UniProtKB-UniRule"/>
</dbReference>
<dbReference type="Gene3D" id="3.100.10.10">
    <property type="match status" value="1"/>
</dbReference>
<dbReference type="InterPro" id="IPR005749">
    <property type="entry name" value="Ribosomal_uL15_bac-type"/>
</dbReference>